<dbReference type="EC" id="5.6.2.4" evidence="7"/>
<protein>
    <recommendedName>
        <fullName evidence="7">DNA 3'-5' helicase</fullName>
        <ecNumber evidence="7">5.6.2.4</ecNumber>
    </recommendedName>
</protein>
<evidence type="ECO:0000256" key="8">
    <source>
        <dbReference type="ARBA" id="ARBA00048988"/>
    </source>
</evidence>
<feature type="binding site" evidence="9">
    <location>
        <begin position="37"/>
        <end position="44"/>
    </location>
    <ligand>
        <name>ATP</name>
        <dbReference type="ChEBI" id="CHEBI:30616"/>
    </ligand>
</feature>
<dbReference type="GO" id="GO:0016887">
    <property type="term" value="F:ATP hydrolysis activity"/>
    <property type="evidence" value="ECO:0007669"/>
    <property type="project" value="RHEA"/>
</dbReference>
<dbReference type="EMBL" id="FQXP01000008">
    <property type="protein sequence ID" value="SHH97830.1"/>
    <property type="molecule type" value="Genomic_DNA"/>
</dbReference>
<dbReference type="GO" id="GO:0005524">
    <property type="term" value="F:ATP binding"/>
    <property type="evidence" value="ECO:0007669"/>
    <property type="project" value="UniProtKB-UniRule"/>
</dbReference>
<evidence type="ECO:0000259" key="11">
    <source>
        <dbReference type="PROSITE" id="PS51217"/>
    </source>
</evidence>
<dbReference type="RefSeq" id="WP_072832027.1">
    <property type="nucleotide sequence ID" value="NZ_FQXP01000008.1"/>
</dbReference>
<dbReference type="PANTHER" id="PTHR11070:SF2">
    <property type="entry name" value="ATP-DEPENDENT DNA HELICASE SRS2"/>
    <property type="match status" value="1"/>
</dbReference>
<dbReference type="STRING" id="1121306.SAMN02745196_02159"/>
<sequence length="621" mass="72529">MKRNWISTEEWHPSAGFKLEVEAMNTVISDKNTLVVAGPGAGKTELLAQRACFLLETNTCRYPKKILAISFKKDAADNLKERVELRCGKELASRFESKTYDAFAKEIVDRFKNSLDESYRPSNNYNIAENRDVRRAFEIAGLSFRGNQTDFNRAYGNKLSINKLPLHTDFIDKIFIDAWNVLLKGNKDNNFESSLTFEMISRLAEYLIRTNRYIKKAIEMTYSNVFLDEFQDTTSIQYDLVKACFLKAKTIITAVGDGKQRIMLWAGARKSIFEDFQNDFLSQKRTLIMNHRSAPRLVEIQKTMYNRLNEDAVELQTNEKWNHEDGEAYLRLFEDHIKEADVLSEEIARLVEKGIKINKICILVKQNVDVYSKEIINKLSQLNIKARNEAVYQDLLKEDIIKILVSLFRLASSDRRPDDWDYIYDILGELYGIDEGYKPKILNDFIIKVELMINDLNANLNIVDEKQFSALVDSKIESISYEKFASKFQQYKSKDYFDDLVDKFKRSVWIEYNETKDWIKAIDNFEGKNSIPIMTIHKSKGLEYDTIFFVGLEDSAFWNFKNQPHEDRCAFFVALSRAKRRIDFTFSSNRPAGFSNLQKHDCINEFYELFEDTEIVKKIEY</sequence>
<dbReference type="InterPro" id="IPR014017">
    <property type="entry name" value="DNA_helicase_UvrD-like_C"/>
</dbReference>
<comment type="catalytic activity">
    <reaction evidence="6">
        <text>Couples ATP hydrolysis with the unwinding of duplex DNA by translocating in the 3'-5' direction.</text>
        <dbReference type="EC" id="5.6.2.4"/>
    </reaction>
</comment>
<dbReference type="InterPro" id="IPR000212">
    <property type="entry name" value="DNA_helicase_UvrD/REP"/>
</dbReference>
<dbReference type="InterPro" id="IPR027417">
    <property type="entry name" value="P-loop_NTPase"/>
</dbReference>
<dbReference type="Gene3D" id="3.40.50.300">
    <property type="entry name" value="P-loop containing nucleotide triphosphate hydrolases"/>
    <property type="match status" value="3"/>
</dbReference>
<keyword evidence="4 9" id="KW-0067">ATP-binding</keyword>
<dbReference type="CDD" id="cd17932">
    <property type="entry name" value="DEXQc_UvrD"/>
    <property type="match status" value="1"/>
</dbReference>
<feature type="domain" description="UvrD-like helicase C-terminal" evidence="11">
    <location>
        <begin position="299"/>
        <end position="541"/>
    </location>
</feature>
<keyword evidence="2 9" id="KW-0378">Hydrolase</keyword>
<evidence type="ECO:0000259" key="10">
    <source>
        <dbReference type="PROSITE" id="PS51198"/>
    </source>
</evidence>
<reference evidence="12 13" key="1">
    <citation type="submission" date="2016-11" db="EMBL/GenBank/DDBJ databases">
        <authorList>
            <person name="Jaros S."/>
            <person name="Januszkiewicz K."/>
            <person name="Wedrychowicz H."/>
        </authorList>
    </citation>
    <scope>NUCLEOTIDE SEQUENCE [LARGE SCALE GENOMIC DNA]</scope>
    <source>
        <strain evidence="12 13">DSM 3089</strain>
    </source>
</reference>
<evidence type="ECO:0000256" key="9">
    <source>
        <dbReference type="PROSITE-ProRule" id="PRU00560"/>
    </source>
</evidence>
<dbReference type="PROSITE" id="PS51198">
    <property type="entry name" value="UVRD_HELICASE_ATP_BIND"/>
    <property type="match status" value="1"/>
</dbReference>
<organism evidence="12 13">
    <name type="scientific">Clostridium collagenovorans DSM 3089</name>
    <dbReference type="NCBI Taxonomy" id="1121306"/>
    <lineage>
        <taxon>Bacteria</taxon>
        <taxon>Bacillati</taxon>
        <taxon>Bacillota</taxon>
        <taxon>Clostridia</taxon>
        <taxon>Eubacteriales</taxon>
        <taxon>Clostridiaceae</taxon>
        <taxon>Clostridium</taxon>
    </lineage>
</organism>
<dbReference type="InterPro" id="IPR014016">
    <property type="entry name" value="UvrD-like_ATP-bd"/>
</dbReference>
<dbReference type="OrthoDB" id="9765670at2"/>
<evidence type="ECO:0000256" key="1">
    <source>
        <dbReference type="ARBA" id="ARBA00022741"/>
    </source>
</evidence>
<evidence type="ECO:0000256" key="5">
    <source>
        <dbReference type="ARBA" id="ARBA00023235"/>
    </source>
</evidence>
<dbReference type="GO" id="GO:0043138">
    <property type="term" value="F:3'-5' DNA helicase activity"/>
    <property type="evidence" value="ECO:0007669"/>
    <property type="project" value="UniProtKB-EC"/>
</dbReference>
<feature type="domain" description="UvrD-like helicase ATP-binding" evidence="10">
    <location>
        <begin position="16"/>
        <end position="294"/>
    </location>
</feature>
<dbReference type="Pfam" id="PF13361">
    <property type="entry name" value="UvrD_C"/>
    <property type="match status" value="2"/>
</dbReference>
<dbReference type="Proteomes" id="UP000184526">
    <property type="component" value="Unassembled WGS sequence"/>
</dbReference>
<evidence type="ECO:0000313" key="12">
    <source>
        <dbReference type="EMBL" id="SHH97830.1"/>
    </source>
</evidence>
<proteinExistence type="predicted"/>
<evidence type="ECO:0000256" key="3">
    <source>
        <dbReference type="ARBA" id="ARBA00022806"/>
    </source>
</evidence>
<evidence type="ECO:0000313" key="13">
    <source>
        <dbReference type="Proteomes" id="UP000184526"/>
    </source>
</evidence>
<accession>A0A1M5XDD2</accession>
<dbReference type="PROSITE" id="PS51217">
    <property type="entry name" value="UVRD_HELICASE_CTER"/>
    <property type="match status" value="1"/>
</dbReference>
<dbReference type="PANTHER" id="PTHR11070">
    <property type="entry name" value="UVRD / RECB / PCRA DNA HELICASE FAMILY MEMBER"/>
    <property type="match status" value="1"/>
</dbReference>
<evidence type="ECO:0000256" key="7">
    <source>
        <dbReference type="ARBA" id="ARBA00034808"/>
    </source>
</evidence>
<evidence type="ECO:0000256" key="4">
    <source>
        <dbReference type="ARBA" id="ARBA00022840"/>
    </source>
</evidence>
<comment type="catalytic activity">
    <reaction evidence="8">
        <text>ATP + H2O = ADP + phosphate + H(+)</text>
        <dbReference type="Rhea" id="RHEA:13065"/>
        <dbReference type="ChEBI" id="CHEBI:15377"/>
        <dbReference type="ChEBI" id="CHEBI:15378"/>
        <dbReference type="ChEBI" id="CHEBI:30616"/>
        <dbReference type="ChEBI" id="CHEBI:43474"/>
        <dbReference type="ChEBI" id="CHEBI:456216"/>
        <dbReference type="EC" id="5.6.2.4"/>
    </reaction>
</comment>
<keyword evidence="1 9" id="KW-0547">Nucleotide-binding</keyword>
<evidence type="ECO:0000256" key="2">
    <source>
        <dbReference type="ARBA" id="ARBA00022801"/>
    </source>
</evidence>
<keyword evidence="5" id="KW-0413">Isomerase</keyword>
<dbReference type="AlphaFoldDB" id="A0A1M5XDD2"/>
<keyword evidence="13" id="KW-1185">Reference proteome</keyword>
<dbReference type="SUPFAM" id="SSF52540">
    <property type="entry name" value="P-loop containing nucleoside triphosphate hydrolases"/>
    <property type="match status" value="1"/>
</dbReference>
<evidence type="ECO:0000256" key="6">
    <source>
        <dbReference type="ARBA" id="ARBA00034617"/>
    </source>
</evidence>
<dbReference type="GO" id="GO:0003677">
    <property type="term" value="F:DNA binding"/>
    <property type="evidence" value="ECO:0007669"/>
    <property type="project" value="InterPro"/>
</dbReference>
<gene>
    <name evidence="12" type="ORF">SAMN02745196_02159</name>
</gene>
<dbReference type="Pfam" id="PF00580">
    <property type="entry name" value="UvrD-helicase"/>
    <property type="match status" value="1"/>
</dbReference>
<name>A0A1M5XDD2_9CLOT</name>
<keyword evidence="3 9" id="KW-0347">Helicase</keyword>
<dbReference type="GO" id="GO:0000725">
    <property type="term" value="P:recombinational repair"/>
    <property type="evidence" value="ECO:0007669"/>
    <property type="project" value="TreeGrafter"/>
</dbReference>